<evidence type="ECO:0000313" key="6">
    <source>
        <dbReference type="EMBL" id="TDD96461.1"/>
    </source>
</evidence>
<dbReference type="AlphaFoldDB" id="A0A4R5C9C1"/>
<evidence type="ECO:0000256" key="2">
    <source>
        <dbReference type="ARBA" id="ARBA00015132"/>
    </source>
</evidence>
<dbReference type="InterPro" id="IPR036291">
    <property type="entry name" value="NAD(P)-bd_dom_sf"/>
</dbReference>
<name>A0A4R5C9C1_9ACTN</name>
<dbReference type="GO" id="GO:0051287">
    <property type="term" value="F:NAD binding"/>
    <property type="evidence" value="ECO:0007669"/>
    <property type="project" value="InterPro"/>
</dbReference>
<keyword evidence="7" id="KW-1185">Reference proteome</keyword>
<comment type="similarity">
    <text evidence="1 3">Belongs to the UDP-glucose/GDP-mannose dehydrogenase family.</text>
</comment>
<dbReference type="EMBL" id="SMKU01000006">
    <property type="protein sequence ID" value="TDD96461.1"/>
    <property type="molecule type" value="Genomic_DNA"/>
</dbReference>
<proteinExistence type="inferred from homology"/>
<protein>
    <recommendedName>
        <fullName evidence="2">UDP-glucose 6-dehydrogenase</fullName>
    </recommendedName>
</protein>
<dbReference type="Pfam" id="PF03721">
    <property type="entry name" value="UDPG_MGDP_dh_N"/>
    <property type="match status" value="1"/>
</dbReference>
<dbReference type="PIRSF" id="PIRSF000124">
    <property type="entry name" value="UDPglc_GDPman_dh"/>
    <property type="match status" value="1"/>
</dbReference>
<dbReference type="GO" id="GO:0016628">
    <property type="term" value="F:oxidoreductase activity, acting on the CH-CH group of donors, NAD or NADP as acceptor"/>
    <property type="evidence" value="ECO:0007669"/>
    <property type="project" value="InterPro"/>
</dbReference>
<dbReference type="Gene3D" id="3.40.50.720">
    <property type="entry name" value="NAD(P)-binding Rossmann-like Domain"/>
    <property type="match status" value="1"/>
</dbReference>
<dbReference type="GO" id="GO:0016616">
    <property type="term" value="F:oxidoreductase activity, acting on the CH-OH group of donors, NAD or NADP as acceptor"/>
    <property type="evidence" value="ECO:0007669"/>
    <property type="project" value="InterPro"/>
</dbReference>
<dbReference type="PANTHER" id="PTHR43750">
    <property type="entry name" value="UDP-GLUCOSE 6-DEHYDROGENASE TUAD"/>
    <property type="match status" value="1"/>
</dbReference>
<dbReference type="InterPro" id="IPR001732">
    <property type="entry name" value="UDP-Glc/GDP-Man_DH_N"/>
</dbReference>
<reference evidence="6 7" key="1">
    <citation type="submission" date="2019-03" db="EMBL/GenBank/DDBJ databases">
        <title>Draft genome sequences of novel Actinobacteria.</title>
        <authorList>
            <person name="Sahin N."/>
            <person name="Ay H."/>
            <person name="Saygin H."/>
        </authorList>
    </citation>
    <scope>NUCLEOTIDE SEQUENCE [LARGE SCALE GENOMIC DNA]</scope>
    <source>
        <strain evidence="6 7">H3C3</strain>
    </source>
</reference>
<dbReference type="InterPro" id="IPR008927">
    <property type="entry name" value="6-PGluconate_DH-like_C_sf"/>
</dbReference>
<dbReference type="Pfam" id="PF00984">
    <property type="entry name" value="UDPG_MGDP_dh"/>
    <property type="match status" value="1"/>
</dbReference>
<comment type="caution">
    <text evidence="6">The sequence shown here is derived from an EMBL/GenBank/DDBJ whole genome shotgun (WGS) entry which is preliminary data.</text>
</comment>
<dbReference type="InterPro" id="IPR014026">
    <property type="entry name" value="UDP-Glc/GDP-Man_DH_dimer"/>
</dbReference>
<evidence type="ECO:0000256" key="3">
    <source>
        <dbReference type="PIRNR" id="PIRNR000124"/>
    </source>
</evidence>
<evidence type="ECO:0000259" key="5">
    <source>
        <dbReference type="Pfam" id="PF03721"/>
    </source>
</evidence>
<dbReference type="OrthoDB" id="5193947at2"/>
<feature type="domain" description="UDP-glucose/GDP-mannose dehydrogenase dimerisation" evidence="4">
    <location>
        <begin position="188"/>
        <end position="282"/>
    </location>
</feature>
<dbReference type="SUPFAM" id="SSF51735">
    <property type="entry name" value="NAD(P)-binding Rossmann-fold domains"/>
    <property type="match status" value="1"/>
</dbReference>
<gene>
    <name evidence="6" type="ORF">E1298_03205</name>
</gene>
<dbReference type="InterPro" id="IPR013328">
    <property type="entry name" value="6PGD_dom2"/>
</dbReference>
<feature type="domain" description="UDP-glucose/GDP-mannose dehydrogenase N-terminal" evidence="5">
    <location>
        <begin position="48"/>
        <end position="157"/>
    </location>
</feature>
<dbReference type="InterPro" id="IPR017476">
    <property type="entry name" value="UDP-Glc/GDP-Man"/>
</dbReference>
<organism evidence="6 7">
    <name type="scientific">Actinomadura rubrisoli</name>
    <dbReference type="NCBI Taxonomy" id="2530368"/>
    <lineage>
        <taxon>Bacteria</taxon>
        <taxon>Bacillati</taxon>
        <taxon>Actinomycetota</taxon>
        <taxon>Actinomycetes</taxon>
        <taxon>Streptosporangiales</taxon>
        <taxon>Thermomonosporaceae</taxon>
        <taxon>Actinomadura</taxon>
    </lineage>
</organism>
<dbReference type="RefSeq" id="WP_131889212.1">
    <property type="nucleotide sequence ID" value="NZ_SMKU01000006.1"/>
</dbReference>
<evidence type="ECO:0000256" key="1">
    <source>
        <dbReference type="ARBA" id="ARBA00006601"/>
    </source>
</evidence>
<dbReference type="SUPFAM" id="SSF48179">
    <property type="entry name" value="6-phosphogluconate dehydrogenase C-terminal domain-like"/>
    <property type="match status" value="1"/>
</dbReference>
<dbReference type="PIRSF" id="PIRSF500136">
    <property type="entry name" value="UDP_ManNAc_DH"/>
    <property type="match status" value="1"/>
</dbReference>
<dbReference type="Gene3D" id="1.10.1040.10">
    <property type="entry name" value="N-(1-d-carboxylethyl)-l-norvaline Dehydrogenase, domain 2"/>
    <property type="match status" value="1"/>
</dbReference>
<accession>A0A4R5C9C1</accession>
<evidence type="ECO:0000313" key="7">
    <source>
        <dbReference type="Proteomes" id="UP000294513"/>
    </source>
</evidence>
<dbReference type="InterPro" id="IPR028359">
    <property type="entry name" value="UDP_ManNAc/GlcNAc_DH"/>
</dbReference>
<dbReference type="GO" id="GO:0000271">
    <property type="term" value="P:polysaccharide biosynthetic process"/>
    <property type="evidence" value="ECO:0007669"/>
    <property type="project" value="InterPro"/>
</dbReference>
<evidence type="ECO:0000259" key="4">
    <source>
        <dbReference type="Pfam" id="PF00984"/>
    </source>
</evidence>
<sequence length="288" mass="30455">MANILVVGAGVVGTATGRGFDRHDHKVAFVDIDAEARRRVGALGFTATGPGEADLAGTDAVFVTVSTPTCENGIDLTGVLEASRTLGAALAHTAPDTFPVIVYRSTMPPGTTRRLVGVLETAAGARAGTDFGVAYSPEYLRAETALEDFLDPPLVTVAVAGDDGRTAGILRDLYRSFGRPMEFVGVEAAEFQKYVHNLFNAVKISFFNEMRDVAARLGISDAEKVFRITAATAEGLRDPRYGTACRGPYAGACLPKDTAAWLIEMERLGIDASLVTAARTVNVRLGGR</sequence>
<dbReference type="PANTHER" id="PTHR43750:SF3">
    <property type="entry name" value="UDP-GLUCOSE 6-DEHYDROGENASE TUAD"/>
    <property type="match status" value="1"/>
</dbReference>
<dbReference type="Proteomes" id="UP000294513">
    <property type="component" value="Unassembled WGS sequence"/>
</dbReference>